<proteinExistence type="predicted"/>
<evidence type="ECO:0000313" key="4">
    <source>
        <dbReference type="Proteomes" id="UP001220324"/>
    </source>
</evidence>
<dbReference type="EMBL" id="JAQIZZ010000007">
    <property type="protein sequence ID" value="KAJ5532609.1"/>
    <property type="molecule type" value="Genomic_DNA"/>
</dbReference>
<feature type="domain" description="Microbial-type PARG catalytic" evidence="2">
    <location>
        <begin position="66"/>
        <end position="165"/>
    </location>
</feature>
<feature type="compositionally biased region" description="Basic residues" evidence="1">
    <location>
        <begin position="21"/>
        <end position="34"/>
    </location>
</feature>
<evidence type="ECO:0000313" key="3">
    <source>
        <dbReference type="EMBL" id="KAJ5532609.1"/>
    </source>
</evidence>
<accession>A0AAD6GD32</accession>
<dbReference type="AlphaFoldDB" id="A0AAD6GD32"/>
<dbReference type="InterPro" id="IPR043472">
    <property type="entry name" value="Macro_dom-like"/>
</dbReference>
<dbReference type="Pfam" id="PF10021">
    <property type="entry name" value="PARG_cat_microb"/>
    <property type="match status" value="1"/>
</dbReference>
<name>A0AAD6GD32_9EURO</name>
<comment type="caution">
    <text evidence="3">The sequence shown here is derived from an EMBL/GenBank/DDBJ whole genome shotgun (WGS) entry which is preliminary data.</text>
</comment>
<dbReference type="InterPro" id="IPR019261">
    <property type="entry name" value="PARG_cat_microbial"/>
</dbReference>
<sequence>MSTPAEEVAMPEGPPAAGARLRARVPLKPVRKRKSPAENLMGDLMSIISEETEVSDDSEGTRRVKALNIKAKPTTLTKVTSQDSFDAALKLLNAKNFIGADSGEDVCVLHVASPQKLGAGLQKSGGDWKDGSTGHEAQLFYRSTISETLRPEYFLILEEKIQCIKSPNMIIFQEHEEVENSWMWVNKQHVLVSRDNRLSVVI</sequence>
<keyword evidence="4" id="KW-1185">Reference proteome</keyword>
<evidence type="ECO:0000259" key="2">
    <source>
        <dbReference type="Pfam" id="PF10021"/>
    </source>
</evidence>
<organism evidence="3 4">
    <name type="scientific">Penicillium frequentans</name>
    <dbReference type="NCBI Taxonomy" id="3151616"/>
    <lineage>
        <taxon>Eukaryota</taxon>
        <taxon>Fungi</taxon>
        <taxon>Dikarya</taxon>
        <taxon>Ascomycota</taxon>
        <taxon>Pezizomycotina</taxon>
        <taxon>Eurotiomycetes</taxon>
        <taxon>Eurotiomycetidae</taxon>
        <taxon>Eurotiales</taxon>
        <taxon>Aspergillaceae</taxon>
        <taxon>Penicillium</taxon>
    </lineage>
</organism>
<reference evidence="3 4" key="1">
    <citation type="journal article" date="2023" name="IMA Fungus">
        <title>Comparative genomic study of the Penicillium genus elucidates a diverse pangenome and 15 lateral gene transfer events.</title>
        <authorList>
            <person name="Petersen C."/>
            <person name="Sorensen T."/>
            <person name="Nielsen M.R."/>
            <person name="Sondergaard T.E."/>
            <person name="Sorensen J.L."/>
            <person name="Fitzpatrick D.A."/>
            <person name="Frisvad J.C."/>
            <person name="Nielsen K.L."/>
        </authorList>
    </citation>
    <scope>NUCLEOTIDE SEQUENCE [LARGE SCALE GENOMIC DNA]</scope>
    <source>
        <strain evidence="3 4">IBT 35679</strain>
    </source>
</reference>
<protein>
    <recommendedName>
        <fullName evidence="2">Microbial-type PARG catalytic domain-containing protein</fullName>
    </recommendedName>
</protein>
<dbReference type="Gene3D" id="3.40.220.10">
    <property type="entry name" value="Leucine Aminopeptidase, subunit E, domain 1"/>
    <property type="match status" value="1"/>
</dbReference>
<dbReference type="PANTHER" id="PTHR35596">
    <property type="entry name" value="DUF2263 DOMAIN-CONTAINING PROTEIN"/>
    <property type="match status" value="1"/>
</dbReference>
<gene>
    <name evidence="3" type="ORF">N7494_009161</name>
</gene>
<feature type="region of interest" description="Disordered" evidence="1">
    <location>
        <begin position="1"/>
        <end position="35"/>
    </location>
</feature>
<dbReference type="PANTHER" id="PTHR35596:SF1">
    <property type="entry name" value="MICROBIAL-TYPE PARG CATALYTIC DOMAIN-CONTAINING PROTEIN"/>
    <property type="match status" value="1"/>
</dbReference>
<dbReference type="Proteomes" id="UP001220324">
    <property type="component" value="Unassembled WGS sequence"/>
</dbReference>
<evidence type="ECO:0000256" key="1">
    <source>
        <dbReference type="SAM" id="MobiDB-lite"/>
    </source>
</evidence>